<name>A0ABD7CM66_CLOBO</name>
<accession>A0ABD7CM66</accession>
<dbReference type="AlphaFoldDB" id="A0ABD7CM66"/>
<reference evidence="1 2" key="1">
    <citation type="journal article" date="2014" name="J. Infect. Dis.">
        <title>Molecular characterization of a novel botulinum neurotoxin type H gene.</title>
        <authorList>
            <person name="Dover N."/>
            <person name="Barash J.R."/>
            <person name="Hill K.K."/>
            <person name="Xie G."/>
            <person name="Arnon S.S."/>
        </authorList>
    </citation>
    <scope>NUCLEOTIDE SEQUENCE [LARGE SCALE GENOMIC DNA]</scope>
    <source>
        <strain evidence="1 2">IBCA10-7060</strain>
    </source>
</reference>
<organism evidence="1 2">
    <name type="scientific">Clostridium botulinum</name>
    <dbReference type="NCBI Taxonomy" id="1491"/>
    <lineage>
        <taxon>Bacteria</taxon>
        <taxon>Bacillati</taxon>
        <taxon>Bacillota</taxon>
        <taxon>Clostridia</taxon>
        <taxon>Eubacteriales</taxon>
        <taxon>Clostridiaceae</taxon>
        <taxon>Clostridium</taxon>
    </lineage>
</organism>
<sequence>MKNKDNLIPMEEQQLNILRNLKSKNFIISLIGEVIQTIADKKIDKKTVCFKCDYCNGKKYDLEYSINKWNPVVTLVISFLTQKITSDFNTVIREEKILEKLVGELQVFIYTMKSAGLNPALSELSEMIE</sequence>
<proteinExistence type="predicted"/>
<dbReference type="EMBL" id="CP069280">
    <property type="protein sequence ID" value="QRI54453.1"/>
    <property type="molecule type" value="Genomic_DNA"/>
</dbReference>
<evidence type="ECO:0000313" key="2">
    <source>
        <dbReference type="Proteomes" id="UP000663464"/>
    </source>
</evidence>
<dbReference type="RefSeq" id="WP_041347477.1">
    <property type="nucleotide sequence ID" value="NZ_CP069280.1"/>
</dbReference>
<dbReference type="Proteomes" id="UP000663464">
    <property type="component" value="Chromosome"/>
</dbReference>
<gene>
    <name evidence="1" type="ORF">JQS73_04905</name>
</gene>
<protein>
    <submittedName>
        <fullName evidence="1">Uncharacterized protein</fullName>
    </submittedName>
</protein>
<evidence type="ECO:0000313" key="1">
    <source>
        <dbReference type="EMBL" id="QRI54453.1"/>
    </source>
</evidence>